<dbReference type="InterPro" id="IPR051127">
    <property type="entry name" value="Fungal_SecMet_Regulators"/>
</dbReference>
<evidence type="ECO:0000256" key="4">
    <source>
        <dbReference type="ARBA" id="ARBA00023242"/>
    </source>
</evidence>
<dbReference type="OrthoDB" id="4483697at2759"/>
<protein>
    <recommendedName>
        <fullName evidence="5">Zn(2)-C6 fungal-type domain-containing protein</fullName>
    </recommendedName>
</protein>
<proteinExistence type="predicted"/>
<dbReference type="CDD" id="cd00067">
    <property type="entry name" value="GAL4"/>
    <property type="match status" value="1"/>
</dbReference>
<keyword evidence="1" id="KW-0805">Transcription regulation</keyword>
<dbReference type="AlphaFoldDB" id="A0A2I2GJM1"/>
<dbReference type="GO" id="GO:0000435">
    <property type="term" value="P:positive regulation of transcription from RNA polymerase II promoter by galactose"/>
    <property type="evidence" value="ECO:0007669"/>
    <property type="project" value="TreeGrafter"/>
</dbReference>
<dbReference type="PROSITE" id="PS50048">
    <property type="entry name" value="ZN2_CY6_FUNGAL_2"/>
    <property type="match status" value="1"/>
</dbReference>
<evidence type="ECO:0000256" key="1">
    <source>
        <dbReference type="ARBA" id="ARBA00023015"/>
    </source>
</evidence>
<evidence type="ECO:0000313" key="6">
    <source>
        <dbReference type="EMBL" id="PLB53075.1"/>
    </source>
</evidence>
<feature type="domain" description="Zn(2)-C6 fungal-type" evidence="5">
    <location>
        <begin position="15"/>
        <end position="45"/>
    </location>
</feature>
<dbReference type="EMBL" id="MSFO01000002">
    <property type="protein sequence ID" value="PLB53075.1"/>
    <property type="molecule type" value="Genomic_DNA"/>
</dbReference>
<comment type="caution">
    <text evidence="6">The sequence shown here is derived from an EMBL/GenBank/DDBJ whole genome shotgun (WGS) entry which is preliminary data.</text>
</comment>
<dbReference type="SUPFAM" id="SSF57701">
    <property type="entry name" value="Zn2/Cys6 DNA-binding domain"/>
    <property type="match status" value="1"/>
</dbReference>
<reference evidence="6 7" key="1">
    <citation type="submission" date="2016-12" db="EMBL/GenBank/DDBJ databases">
        <title>The genomes of Aspergillus section Nigri reveals drivers in fungal speciation.</title>
        <authorList>
            <consortium name="DOE Joint Genome Institute"/>
            <person name="Vesth T.C."/>
            <person name="Nybo J."/>
            <person name="Theobald S."/>
            <person name="Brandl J."/>
            <person name="Frisvad J.C."/>
            <person name="Nielsen K.F."/>
            <person name="Lyhne E.K."/>
            <person name="Kogle M.E."/>
            <person name="Kuo A."/>
            <person name="Riley R."/>
            <person name="Clum A."/>
            <person name="Nolan M."/>
            <person name="Lipzen A."/>
            <person name="Salamov A."/>
            <person name="Henrissat B."/>
            <person name="Wiebenga A."/>
            <person name="De Vries R.P."/>
            <person name="Grigoriev I.V."/>
            <person name="Mortensen U.H."/>
            <person name="Andersen M.R."/>
            <person name="Baker S.E."/>
        </authorList>
    </citation>
    <scope>NUCLEOTIDE SEQUENCE [LARGE SCALE GENOMIC DNA]</scope>
    <source>
        <strain evidence="6 7">IBT 23096</strain>
    </source>
</reference>
<dbReference type="VEuPathDB" id="FungiDB:P170DRAFT_122974"/>
<keyword evidence="3" id="KW-0804">Transcription</keyword>
<keyword evidence="7" id="KW-1185">Reference proteome</keyword>
<dbReference type="PANTHER" id="PTHR47424:SF3">
    <property type="entry name" value="REGULATORY PROTEIN GAL4"/>
    <property type="match status" value="1"/>
</dbReference>
<dbReference type="PANTHER" id="PTHR47424">
    <property type="entry name" value="REGULATORY PROTEIN GAL4"/>
    <property type="match status" value="1"/>
</dbReference>
<keyword evidence="2" id="KW-0238">DNA-binding</keyword>
<dbReference type="InterPro" id="IPR001138">
    <property type="entry name" value="Zn2Cys6_DnaBD"/>
</dbReference>
<dbReference type="GO" id="GO:0008270">
    <property type="term" value="F:zinc ion binding"/>
    <property type="evidence" value="ECO:0007669"/>
    <property type="project" value="InterPro"/>
</dbReference>
<dbReference type="Proteomes" id="UP000234275">
    <property type="component" value="Unassembled WGS sequence"/>
</dbReference>
<evidence type="ECO:0000313" key="7">
    <source>
        <dbReference type="Proteomes" id="UP000234275"/>
    </source>
</evidence>
<evidence type="ECO:0000259" key="5">
    <source>
        <dbReference type="PROSITE" id="PS50048"/>
    </source>
</evidence>
<evidence type="ECO:0000256" key="2">
    <source>
        <dbReference type="ARBA" id="ARBA00023125"/>
    </source>
</evidence>
<organism evidence="6 7">
    <name type="scientific">Aspergillus steynii IBT 23096</name>
    <dbReference type="NCBI Taxonomy" id="1392250"/>
    <lineage>
        <taxon>Eukaryota</taxon>
        <taxon>Fungi</taxon>
        <taxon>Dikarya</taxon>
        <taxon>Ascomycota</taxon>
        <taxon>Pezizomycotina</taxon>
        <taxon>Eurotiomycetes</taxon>
        <taxon>Eurotiomycetidae</taxon>
        <taxon>Eurotiales</taxon>
        <taxon>Aspergillaceae</taxon>
        <taxon>Aspergillus</taxon>
        <taxon>Aspergillus subgen. Circumdati</taxon>
    </lineage>
</organism>
<name>A0A2I2GJM1_9EURO</name>
<dbReference type="GO" id="GO:0000981">
    <property type="term" value="F:DNA-binding transcription factor activity, RNA polymerase II-specific"/>
    <property type="evidence" value="ECO:0007669"/>
    <property type="project" value="InterPro"/>
</dbReference>
<dbReference type="Pfam" id="PF00172">
    <property type="entry name" value="Zn_clus"/>
    <property type="match status" value="1"/>
</dbReference>
<dbReference type="GO" id="GO:0000978">
    <property type="term" value="F:RNA polymerase II cis-regulatory region sequence-specific DNA binding"/>
    <property type="evidence" value="ECO:0007669"/>
    <property type="project" value="TreeGrafter"/>
</dbReference>
<dbReference type="RefSeq" id="XP_024708377.1">
    <property type="nucleotide sequence ID" value="XM_024842366.1"/>
</dbReference>
<dbReference type="Gene3D" id="4.10.240.10">
    <property type="entry name" value="Zn(2)-C6 fungal-type DNA-binding domain"/>
    <property type="match status" value="1"/>
</dbReference>
<dbReference type="GO" id="GO:0005634">
    <property type="term" value="C:nucleus"/>
    <property type="evidence" value="ECO:0007669"/>
    <property type="project" value="TreeGrafter"/>
</dbReference>
<dbReference type="SMART" id="SM00066">
    <property type="entry name" value="GAL4"/>
    <property type="match status" value="1"/>
</dbReference>
<dbReference type="PROSITE" id="PS00463">
    <property type="entry name" value="ZN2_CY6_FUNGAL_1"/>
    <property type="match status" value="1"/>
</dbReference>
<dbReference type="GeneID" id="36550061"/>
<sequence length="57" mass="6592">MDDRASPNESRARHACEPCRRKKTKCPGEKPACSFCRRLNQRCTYSRDEGSRDFKVG</sequence>
<keyword evidence="4" id="KW-0539">Nucleus</keyword>
<accession>A0A2I2GJM1</accession>
<evidence type="ECO:0000256" key="3">
    <source>
        <dbReference type="ARBA" id="ARBA00023163"/>
    </source>
</evidence>
<gene>
    <name evidence="6" type="ORF">P170DRAFT_122974</name>
</gene>
<dbReference type="InterPro" id="IPR036864">
    <property type="entry name" value="Zn2-C6_fun-type_DNA-bd_sf"/>
</dbReference>